<protein>
    <submittedName>
        <fullName evidence="3">Heterokaryon incompatibility protein-domain-containing protein</fullName>
    </submittedName>
</protein>
<feature type="region of interest" description="Disordered" evidence="1">
    <location>
        <begin position="37"/>
        <end position="94"/>
    </location>
</feature>
<dbReference type="PANTHER" id="PTHR33112:SF16">
    <property type="entry name" value="HETEROKARYON INCOMPATIBILITY DOMAIN-CONTAINING PROTEIN"/>
    <property type="match status" value="1"/>
</dbReference>
<keyword evidence="4" id="KW-1185">Reference proteome</keyword>
<accession>A0AAN6XS61</accession>
<dbReference type="PANTHER" id="PTHR33112">
    <property type="entry name" value="DOMAIN PROTEIN, PUTATIVE-RELATED"/>
    <property type="match status" value="1"/>
</dbReference>
<feature type="compositionally biased region" description="Basic residues" evidence="1">
    <location>
        <begin position="1"/>
        <end position="18"/>
    </location>
</feature>
<feature type="domain" description="Heterokaryon incompatibility" evidence="2">
    <location>
        <begin position="247"/>
        <end position="411"/>
    </location>
</feature>
<evidence type="ECO:0000259" key="2">
    <source>
        <dbReference type="Pfam" id="PF06985"/>
    </source>
</evidence>
<feature type="region of interest" description="Disordered" evidence="1">
    <location>
        <begin position="1"/>
        <end position="23"/>
    </location>
</feature>
<dbReference type="InterPro" id="IPR010730">
    <property type="entry name" value="HET"/>
</dbReference>
<evidence type="ECO:0000256" key="1">
    <source>
        <dbReference type="SAM" id="MobiDB-lite"/>
    </source>
</evidence>
<organism evidence="3 4">
    <name type="scientific">Triangularia verruculosa</name>
    <dbReference type="NCBI Taxonomy" id="2587418"/>
    <lineage>
        <taxon>Eukaryota</taxon>
        <taxon>Fungi</taxon>
        <taxon>Dikarya</taxon>
        <taxon>Ascomycota</taxon>
        <taxon>Pezizomycotina</taxon>
        <taxon>Sordariomycetes</taxon>
        <taxon>Sordariomycetidae</taxon>
        <taxon>Sordariales</taxon>
        <taxon>Podosporaceae</taxon>
        <taxon>Triangularia</taxon>
    </lineage>
</organism>
<comment type="caution">
    <text evidence="3">The sequence shown here is derived from an EMBL/GenBank/DDBJ whole genome shotgun (WGS) entry which is preliminary data.</text>
</comment>
<reference evidence="3" key="2">
    <citation type="submission" date="2023-05" db="EMBL/GenBank/DDBJ databases">
        <authorList>
            <consortium name="Lawrence Berkeley National Laboratory"/>
            <person name="Steindorff A."/>
            <person name="Hensen N."/>
            <person name="Bonometti L."/>
            <person name="Westerberg I."/>
            <person name="Brannstrom I.O."/>
            <person name="Guillou S."/>
            <person name="Cros-Aarteil S."/>
            <person name="Calhoun S."/>
            <person name="Haridas S."/>
            <person name="Kuo A."/>
            <person name="Mondo S."/>
            <person name="Pangilinan J."/>
            <person name="Riley R."/>
            <person name="Labutti K."/>
            <person name="Andreopoulos B."/>
            <person name="Lipzen A."/>
            <person name="Chen C."/>
            <person name="Yanf M."/>
            <person name="Daum C."/>
            <person name="Ng V."/>
            <person name="Clum A."/>
            <person name="Ohm R."/>
            <person name="Martin F."/>
            <person name="Silar P."/>
            <person name="Natvig D."/>
            <person name="Lalanne C."/>
            <person name="Gautier V."/>
            <person name="Ament-Velasquez S.L."/>
            <person name="Kruys A."/>
            <person name="Hutchinson M.I."/>
            <person name="Powell A.J."/>
            <person name="Barry K."/>
            <person name="Miller A.N."/>
            <person name="Grigoriev I.V."/>
            <person name="Debuchy R."/>
            <person name="Gladieux P."/>
            <person name="Thoren M.H."/>
            <person name="Johannesson H."/>
        </authorList>
    </citation>
    <scope>NUCLEOTIDE SEQUENCE</scope>
    <source>
        <strain evidence="3">CBS 315.58</strain>
    </source>
</reference>
<dbReference type="AlphaFoldDB" id="A0AAN6XS61"/>
<dbReference type="EMBL" id="MU863880">
    <property type="protein sequence ID" value="KAK4204751.1"/>
    <property type="molecule type" value="Genomic_DNA"/>
</dbReference>
<dbReference type="Pfam" id="PF06985">
    <property type="entry name" value="HET"/>
    <property type="match status" value="1"/>
</dbReference>
<evidence type="ECO:0000313" key="4">
    <source>
        <dbReference type="Proteomes" id="UP001303160"/>
    </source>
</evidence>
<name>A0AAN6XS61_9PEZI</name>
<reference evidence="3" key="1">
    <citation type="journal article" date="2023" name="Mol. Phylogenet. Evol.">
        <title>Genome-scale phylogeny and comparative genomics of the fungal order Sordariales.</title>
        <authorList>
            <person name="Hensen N."/>
            <person name="Bonometti L."/>
            <person name="Westerberg I."/>
            <person name="Brannstrom I.O."/>
            <person name="Guillou S."/>
            <person name="Cros-Aarteil S."/>
            <person name="Calhoun S."/>
            <person name="Haridas S."/>
            <person name="Kuo A."/>
            <person name="Mondo S."/>
            <person name="Pangilinan J."/>
            <person name="Riley R."/>
            <person name="LaButti K."/>
            <person name="Andreopoulos B."/>
            <person name="Lipzen A."/>
            <person name="Chen C."/>
            <person name="Yan M."/>
            <person name="Daum C."/>
            <person name="Ng V."/>
            <person name="Clum A."/>
            <person name="Steindorff A."/>
            <person name="Ohm R.A."/>
            <person name="Martin F."/>
            <person name="Silar P."/>
            <person name="Natvig D.O."/>
            <person name="Lalanne C."/>
            <person name="Gautier V."/>
            <person name="Ament-Velasquez S.L."/>
            <person name="Kruys A."/>
            <person name="Hutchinson M.I."/>
            <person name="Powell A.J."/>
            <person name="Barry K."/>
            <person name="Miller A.N."/>
            <person name="Grigoriev I.V."/>
            <person name="Debuchy R."/>
            <person name="Gladieux P."/>
            <person name="Hiltunen Thoren M."/>
            <person name="Johannesson H."/>
        </authorList>
    </citation>
    <scope>NUCLEOTIDE SEQUENCE</scope>
    <source>
        <strain evidence="3">CBS 315.58</strain>
    </source>
</reference>
<dbReference type="Proteomes" id="UP001303160">
    <property type="component" value="Unassembled WGS sequence"/>
</dbReference>
<feature type="compositionally biased region" description="Acidic residues" evidence="1">
    <location>
        <begin position="71"/>
        <end position="94"/>
    </location>
</feature>
<gene>
    <name evidence="3" type="ORF">QBC40DRAFT_84027</name>
</gene>
<sequence>MPSKRQNKSRPKTHRQIKPPKEKSCLICKKIILAFKPRPPRTEAGKHNRKQFLLAPSPSAMGGRQYKGNDESEIPYEQDSESDYDSDSETEEELGTWKEVMVDSACQRHKEVLLSNSKEDRAGIPESTLARASVCVVHDLVDRNQPRKLRIRFNEKLNSGCREQIDFHPFHLLPNQPSDNLERYGRLMHAHWIDYSLFGQWKNECDRGHRDCIHPSMVPPSLTHIRPLWLVDVLERRIVLAQPSYRYACLSYVWGSRRQFTTRRSNLKQLQEQHSLSCTPVARTIIHAMAVAEMAGERYLWVDALCIVQDDEEQKHREVQNMSGIYANASFTIIARSATHANSDICGLFGVSQKREIHQNTWRLEPFATLVDIEYNSWRYEALSVGSTRKPQDESSSRGGPWVTRGWTFQEELFSRRQLVFRDNGPTLWKCLAAEWREDVRLHKPTDRTAASYRSRDFRSLFHDVVPKMRSLSYAVEEYSLRYFTLPEDSLGAFSGIATALLSSFHAGFVSGLPVDFFHIAVLWKPQSKDVIFRSGNPPVSANGSLPSWSWVAWQGRLDLECWMAAETYDRNCYIVEEISPIVSWRYHINAKDPGVVIGQRFCFLRERFFHSDIHECPPGWSRKLASRHLNVPPPHQPRDITRWYYSYDDGPESLQKLLHPIPLKSEHNEKVAAMVVAPWISCDTYSAQLCAAEEMPITRWDDSPCISLRDSAGNWSGVLILNPNPLMPSVEITSGFLVSLKGQLLTLVEVARACKHEFDVKRYTREADHPERPRGDPWYEYYYVMWIEWKDGVAYRKGLGTVVRSIWEAQDRKPVHLMLG</sequence>
<evidence type="ECO:0000313" key="3">
    <source>
        <dbReference type="EMBL" id="KAK4204751.1"/>
    </source>
</evidence>
<proteinExistence type="predicted"/>